<sequence>MPASTYPPALEEFGRLALRSPNATLEGEHRSDLVKSLLAVLAAIAAFQPMAASAVDVWVTHSTEKIKASATARTTAAAKISAARNEFEAFQVVVTGSASNVSATVSDLTGPGKITGVRLYREALMNVTTPSGLDGTTGQIPDGLVPDVDEIFGEHRNAFPFTVPAGESRAVWVEVLVPPDATPGDYSGTVNVTWDGGSKAVPVTLTVWPFTLPSTASLKTAFGFTWGALNVADGVSSSDDVAALRAIYDRFALDHRLTLSHIDDGAGDDMTHFASYYGPSIDGTAATRLPGAKMTAVEAMGNLGTWSPFFAQKGWSDRLFQYTCDEPPLTCAWSDIPTRAATARAASPAVRTLVTTTIAEAQSQGVLSSIDILVPVINYLDDKAGSEFTGEQRGNYDAWLAGSSKREVWTYQSCMSHGCGGSVNFGNPSASDYYYTGWPSYAIDASAIRNRAMEWLSFRYRVSGELYYETVEAYRADPWSNQWGFGGNGDGTLFYPGTTARIGGSHDVPVASIRLKMLREGMEDYEYLKLLSDLGDEADARAIAAKLFPQAYQTEQSADDLFAARAQLASLIVQRTGGAVPPVGTPGGGTGPGGTTGGGTTGGGTTGGTTDGGVTGGGAGLQQAGASGCGSAGGFGIAAALGLTGALRLRRRRRG</sequence>
<keyword evidence="6" id="KW-1185">Reference proteome</keyword>
<organism evidence="5 6">
    <name type="scientific">Anaeromyxobacter oryzae</name>
    <dbReference type="NCBI Taxonomy" id="2918170"/>
    <lineage>
        <taxon>Bacteria</taxon>
        <taxon>Pseudomonadati</taxon>
        <taxon>Myxococcota</taxon>
        <taxon>Myxococcia</taxon>
        <taxon>Myxococcales</taxon>
        <taxon>Cystobacterineae</taxon>
        <taxon>Anaeromyxobacteraceae</taxon>
        <taxon>Anaeromyxobacter</taxon>
    </lineage>
</organism>
<feature type="domain" description="Glycoside hydrolase 123 N-terminal" evidence="4">
    <location>
        <begin position="74"/>
        <end position="193"/>
    </location>
</feature>
<evidence type="ECO:0000256" key="2">
    <source>
        <dbReference type="SAM" id="Phobius"/>
    </source>
</evidence>
<dbReference type="InterPro" id="IPR025150">
    <property type="entry name" value="GH123_cat"/>
</dbReference>
<keyword evidence="2" id="KW-0472">Membrane</keyword>
<evidence type="ECO:0008006" key="7">
    <source>
        <dbReference type="Google" id="ProtNLM"/>
    </source>
</evidence>
<feature type="compositionally biased region" description="Gly residues" evidence="1">
    <location>
        <begin position="585"/>
        <end position="620"/>
    </location>
</feature>
<evidence type="ECO:0000313" key="6">
    <source>
        <dbReference type="Proteomes" id="UP001162891"/>
    </source>
</evidence>
<name>A0ABN6MYD6_9BACT</name>
<evidence type="ECO:0000256" key="1">
    <source>
        <dbReference type="SAM" id="MobiDB-lite"/>
    </source>
</evidence>
<dbReference type="Proteomes" id="UP001162891">
    <property type="component" value="Chromosome"/>
</dbReference>
<evidence type="ECO:0000313" key="5">
    <source>
        <dbReference type="EMBL" id="BDG05275.1"/>
    </source>
</evidence>
<keyword evidence="2" id="KW-0812">Transmembrane</keyword>
<dbReference type="Pfam" id="PF13320">
    <property type="entry name" value="GH123_cat"/>
    <property type="match status" value="1"/>
</dbReference>
<dbReference type="Pfam" id="PF22680">
    <property type="entry name" value="Glyco_hydro_123_N_2"/>
    <property type="match status" value="1"/>
</dbReference>
<dbReference type="InterPro" id="IPR053850">
    <property type="entry name" value="Glyco_hydro_123_N_2"/>
</dbReference>
<evidence type="ECO:0000259" key="4">
    <source>
        <dbReference type="Pfam" id="PF22680"/>
    </source>
</evidence>
<protein>
    <recommendedName>
        <fullName evidence="7">Glycoside hydrolase 123 C-terminal domain-containing protein</fullName>
    </recommendedName>
</protein>
<gene>
    <name evidence="5" type="ORF">AMOR_42710</name>
</gene>
<keyword evidence="2" id="KW-1133">Transmembrane helix</keyword>
<accession>A0ABN6MYD6</accession>
<dbReference type="EMBL" id="AP025591">
    <property type="protein sequence ID" value="BDG05275.1"/>
    <property type="molecule type" value="Genomic_DNA"/>
</dbReference>
<feature type="region of interest" description="Disordered" evidence="1">
    <location>
        <begin position="579"/>
        <end position="628"/>
    </location>
</feature>
<reference evidence="6" key="1">
    <citation type="journal article" date="2022" name="Int. J. Syst. Evol. Microbiol.">
        <title>Anaeromyxobacter oryzae sp. nov., Anaeromyxobacter diazotrophicus sp. nov. and Anaeromyxobacter paludicola sp. nov., isolated from paddy soils.</title>
        <authorList>
            <person name="Itoh H."/>
            <person name="Xu Z."/>
            <person name="Mise K."/>
            <person name="Masuda Y."/>
            <person name="Ushijima N."/>
            <person name="Hayakawa C."/>
            <person name="Shiratori Y."/>
            <person name="Senoo K."/>
        </authorList>
    </citation>
    <scope>NUCLEOTIDE SEQUENCE [LARGE SCALE GENOMIC DNA]</scope>
    <source>
        <strain evidence="6">Red232</strain>
    </source>
</reference>
<feature type="transmembrane region" description="Helical" evidence="2">
    <location>
        <begin position="632"/>
        <end position="649"/>
    </location>
</feature>
<feature type="domain" description="Glycoside hydrolase 123 catalytic" evidence="3">
    <location>
        <begin position="439"/>
        <end position="531"/>
    </location>
</feature>
<proteinExistence type="predicted"/>
<evidence type="ECO:0000259" key="3">
    <source>
        <dbReference type="Pfam" id="PF13320"/>
    </source>
</evidence>